<gene>
    <name evidence="2" type="ORF">PF006_g11511</name>
</gene>
<dbReference type="EMBL" id="QXGA01000616">
    <property type="protein sequence ID" value="KAE9143470.1"/>
    <property type="molecule type" value="Genomic_DNA"/>
</dbReference>
<evidence type="ECO:0000313" key="3">
    <source>
        <dbReference type="Proteomes" id="UP000440732"/>
    </source>
</evidence>
<name>A0A6A3TYP6_9STRA</name>
<evidence type="ECO:0008006" key="4">
    <source>
        <dbReference type="Google" id="ProtNLM"/>
    </source>
</evidence>
<evidence type="ECO:0000313" key="2">
    <source>
        <dbReference type="EMBL" id="KAE9143470.1"/>
    </source>
</evidence>
<accession>A0A6A3TYP6</accession>
<feature type="signal peptide" evidence="1">
    <location>
        <begin position="1"/>
        <end position="23"/>
    </location>
</feature>
<feature type="chain" id="PRO_5025489988" description="RxLR effector protein" evidence="1">
    <location>
        <begin position="24"/>
        <end position="81"/>
    </location>
</feature>
<comment type="caution">
    <text evidence="2">The sequence shown here is derived from an EMBL/GenBank/DDBJ whole genome shotgun (WGS) entry which is preliminary data.</text>
</comment>
<dbReference type="Proteomes" id="UP000440732">
    <property type="component" value="Unassembled WGS sequence"/>
</dbReference>
<dbReference type="AlphaFoldDB" id="A0A6A3TYP6"/>
<protein>
    <recommendedName>
        <fullName evidence="4">RxLR effector protein</fullName>
    </recommendedName>
</protein>
<sequence>MTTVFCSLCAILRCVLMMSYVAALSRPVLISSMSDTNFMPNSISPVVTRLRSPPETPRIMASPTIVSWQFCSPSCWMITSG</sequence>
<keyword evidence="1" id="KW-0732">Signal</keyword>
<proteinExistence type="predicted"/>
<evidence type="ECO:0000256" key="1">
    <source>
        <dbReference type="SAM" id="SignalP"/>
    </source>
</evidence>
<reference evidence="2 3" key="1">
    <citation type="submission" date="2018-08" db="EMBL/GenBank/DDBJ databases">
        <title>Genomic investigation of the strawberry pathogen Phytophthora fragariae indicates pathogenicity is determined by transcriptional variation in three key races.</title>
        <authorList>
            <person name="Adams T.M."/>
            <person name="Armitage A.D."/>
            <person name="Sobczyk M.K."/>
            <person name="Bates H.J."/>
            <person name="Dunwell J.M."/>
            <person name="Nellist C.F."/>
            <person name="Harrison R.J."/>
        </authorList>
    </citation>
    <scope>NUCLEOTIDE SEQUENCE [LARGE SCALE GENOMIC DNA]</scope>
    <source>
        <strain evidence="2 3">NOV-5</strain>
    </source>
</reference>
<organism evidence="2 3">
    <name type="scientific">Phytophthora fragariae</name>
    <dbReference type="NCBI Taxonomy" id="53985"/>
    <lineage>
        <taxon>Eukaryota</taxon>
        <taxon>Sar</taxon>
        <taxon>Stramenopiles</taxon>
        <taxon>Oomycota</taxon>
        <taxon>Peronosporomycetes</taxon>
        <taxon>Peronosporales</taxon>
        <taxon>Peronosporaceae</taxon>
        <taxon>Phytophthora</taxon>
    </lineage>
</organism>